<reference evidence="9 10" key="1">
    <citation type="journal article" date="2012" name="BMC Genomics">
        <title>Comparative genomics of the classical Bordetella subspecies: the evolution and exchange of virulence-associated diversity amongst closely related pathogens.</title>
        <authorList>
            <person name="Park J."/>
            <person name="Zhang Y."/>
            <person name="Buboltz A.M."/>
            <person name="Zhang X."/>
            <person name="Schuster S.C."/>
            <person name="Ahuja U."/>
            <person name="Liu M."/>
            <person name="Miller J.F."/>
            <person name="Sebaihia M."/>
            <person name="Bentley S.D."/>
            <person name="Parkhill J."/>
            <person name="Harvill E.T."/>
        </authorList>
    </citation>
    <scope>NUCLEOTIDE SEQUENCE [LARGE SCALE GENOMIC DNA]</scope>
    <source>
        <strain evidence="9 10">253</strain>
    </source>
</reference>
<dbReference type="PANTHER" id="PTHR33362">
    <property type="entry name" value="SIALIC ACID TRAP TRANSPORTER PERMEASE PROTEIN SIAT-RELATED"/>
    <property type="match status" value="1"/>
</dbReference>
<feature type="transmembrane region" description="Helical" evidence="7">
    <location>
        <begin position="319"/>
        <end position="349"/>
    </location>
</feature>
<dbReference type="PANTHER" id="PTHR33362:SF5">
    <property type="entry name" value="C4-DICARBOXYLATE TRAP TRANSPORTER LARGE PERMEASE PROTEIN DCTM"/>
    <property type="match status" value="1"/>
</dbReference>
<evidence type="ECO:0000256" key="5">
    <source>
        <dbReference type="ARBA" id="ARBA00022989"/>
    </source>
</evidence>
<evidence type="ECO:0000259" key="8">
    <source>
        <dbReference type="Pfam" id="PF06808"/>
    </source>
</evidence>
<dbReference type="InterPro" id="IPR010656">
    <property type="entry name" value="DctM"/>
</dbReference>
<feature type="transmembrane region" description="Helical" evidence="7">
    <location>
        <begin position="172"/>
        <end position="198"/>
    </location>
</feature>
<feature type="transmembrane region" description="Helical" evidence="7">
    <location>
        <begin position="51"/>
        <end position="73"/>
    </location>
</feature>
<dbReference type="OrthoDB" id="9777699at2"/>
<keyword evidence="2" id="KW-1003">Cell membrane</keyword>
<comment type="subcellular location">
    <subcellularLocation>
        <location evidence="1 7">Cell inner membrane</location>
        <topology evidence="1 7">Multi-pass membrane protein</topology>
    </subcellularLocation>
</comment>
<dbReference type="InterPro" id="IPR004681">
    <property type="entry name" value="TRAP_DctM"/>
</dbReference>
<keyword evidence="4 7" id="KW-0812">Transmembrane</keyword>
<dbReference type="AlphaFoldDB" id="A0A0C6P120"/>
<dbReference type="PIRSF" id="PIRSF006066">
    <property type="entry name" value="HI0050"/>
    <property type="match status" value="1"/>
</dbReference>
<organism evidence="9 10">
    <name type="scientific">Bordetella bronchiseptica 253</name>
    <dbReference type="NCBI Taxonomy" id="568707"/>
    <lineage>
        <taxon>Bacteria</taxon>
        <taxon>Pseudomonadati</taxon>
        <taxon>Pseudomonadota</taxon>
        <taxon>Betaproteobacteria</taxon>
        <taxon>Burkholderiales</taxon>
        <taxon>Alcaligenaceae</taxon>
        <taxon>Bordetella</taxon>
    </lineage>
</organism>
<evidence type="ECO:0000256" key="2">
    <source>
        <dbReference type="ARBA" id="ARBA00022475"/>
    </source>
</evidence>
<protein>
    <recommendedName>
        <fullName evidence="7">TRAP transporter large permease protein</fullName>
    </recommendedName>
</protein>
<comment type="similarity">
    <text evidence="7">Belongs to the TRAP transporter large permease family.</text>
</comment>
<name>A0A0C6P120_BORBO</name>
<proteinExistence type="inferred from homology"/>
<evidence type="ECO:0000256" key="1">
    <source>
        <dbReference type="ARBA" id="ARBA00004429"/>
    </source>
</evidence>
<feature type="transmembrane region" description="Helical" evidence="7">
    <location>
        <begin position="114"/>
        <end position="135"/>
    </location>
</feature>
<dbReference type="GO" id="GO:0005886">
    <property type="term" value="C:plasma membrane"/>
    <property type="evidence" value="ECO:0007669"/>
    <property type="project" value="UniProtKB-SubCell"/>
</dbReference>
<evidence type="ECO:0000256" key="6">
    <source>
        <dbReference type="ARBA" id="ARBA00023136"/>
    </source>
</evidence>
<dbReference type="NCBIfam" id="TIGR00786">
    <property type="entry name" value="dctM"/>
    <property type="match status" value="1"/>
</dbReference>
<dbReference type="Pfam" id="PF06808">
    <property type="entry name" value="DctM"/>
    <property type="match status" value="1"/>
</dbReference>
<accession>A0A0C6P120</accession>
<dbReference type="EMBL" id="HE965806">
    <property type="protein sequence ID" value="CCJ52053.1"/>
    <property type="molecule type" value="Genomic_DNA"/>
</dbReference>
<sequence length="432" mass="45343">MIAALLFAVFITLMLIGVPVGVALGLGGTVAIVLSNLDVSWFGLLAVPQNFYAGLAKYPLLAIPMFVLVGSIFDRSGVARRLVDFAVALVGRGPGMLPLVSIAVAMFLGGISGSGPACAAAVGAVMIAAMSRAGYPAPYSAAVVAAGAATDILIPPSVAFIIYSVLVPGASVPALFAAGMVPGILAGFALIIPAVWLARRHGMGAREAHLPRPPLWASLREASWGLAAPVLILGGMRMGWFTPTEAAVVAVFYGLFVGMCIHRTIKVRDLFVILREAAELSAVIMLVVTLAGIFAWALSTLSVIDPITHAIVNSGLGEWGVLALLIVLLMTVGMFLDGISIFLIFVPLLMPIANAYGWDPVWFGVILTLKVALGQFTPPLAVNLMVSCRIARVPMESTVGWVVWLLGGMFLVLVAVLIFPQLALWLPHRLGY</sequence>
<dbReference type="GeneID" id="56478423"/>
<gene>
    <name evidence="9" type="ORF">BN112_0135</name>
</gene>
<keyword evidence="5 7" id="KW-1133">Transmembrane helix</keyword>
<dbReference type="Proteomes" id="UP000007564">
    <property type="component" value="Chromosome"/>
</dbReference>
<feature type="transmembrane region" description="Helical" evidence="7">
    <location>
        <begin position="401"/>
        <end position="426"/>
    </location>
</feature>
<keyword evidence="7" id="KW-0813">Transport</keyword>
<evidence type="ECO:0000256" key="3">
    <source>
        <dbReference type="ARBA" id="ARBA00022519"/>
    </source>
</evidence>
<comment type="function">
    <text evidence="7">Part of the tripartite ATP-independent periplasmic (TRAP) transport system.</text>
</comment>
<comment type="caution">
    <text evidence="7">Lacks conserved residue(s) required for the propagation of feature annotation.</text>
</comment>
<evidence type="ECO:0000313" key="9">
    <source>
        <dbReference type="EMBL" id="CCJ52053.1"/>
    </source>
</evidence>
<feature type="transmembrane region" description="Helical" evidence="7">
    <location>
        <begin position="361"/>
        <end position="381"/>
    </location>
</feature>
<keyword evidence="3 7" id="KW-0997">Cell inner membrane</keyword>
<dbReference type="HOGENOM" id="CLU_019824_4_1_4"/>
<evidence type="ECO:0000256" key="7">
    <source>
        <dbReference type="RuleBase" id="RU369079"/>
    </source>
</evidence>
<feature type="transmembrane region" description="Helical" evidence="7">
    <location>
        <begin position="142"/>
        <end position="166"/>
    </location>
</feature>
<dbReference type="RefSeq" id="WP_003812401.1">
    <property type="nucleotide sequence ID" value="NC_019382.1"/>
</dbReference>
<comment type="subunit">
    <text evidence="7">The complex comprises the extracytoplasmic solute receptor protein and the two transmembrane proteins.</text>
</comment>
<evidence type="ECO:0000313" key="10">
    <source>
        <dbReference type="Proteomes" id="UP000007564"/>
    </source>
</evidence>
<feature type="domain" description="TRAP C4-dicarboxylate transport system permease DctM subunit" evidence="8">
    <location>
        <begin position="7"/>
        <end position="422"/>
    </location>
</feature>
<dbReference type="GO" id="GO:0022857">
    <property type="term" value="F:transmembrane transporter activity"/>
    <property type="evidence" value="ECO:0007669"/>
    <property type="project" value="UniProtKB-UniRule"/>
</dbReference>
<feature type="transmembrane region" description="Helical" evidence="7">
    <location>
        <begin position="277"/>
        <end position="299"/>
    </location>
</feature>
<evidence type="ECO:0000256" key="4">
    <source>
        <dbReference type="ARBA" id="ARBA00022692"/>
    </source>
</evidence>
<keyword evidence="6 7" id="KW-0472">Membrane</keyword>
<feature type="transmembrane region" description="Helical" evidence="7">
    <location>
        <begin position="246"/>
        <end position="265"/>
    </location>
</feature>
<dbReference type="KEGG" id="bbh:BN112_0135"/>